<keyword evidence="1" id="KW-0472">Membrane</keyword>
<accession>A0A1G2NDV9</accession>
<evidence type="ECO:0000256" key="1">
    <source>
        <dbReference type="SAM" id="Phobius"/>
    </source>
</evidence>
<feature type="transmembrane region" description="Helical" evidence="1">
    <location>
        <begin position="7"/>
        <end position="26"/>
    </location>
</feature>
<reference evidence="2 3" key="1">
    <citation type="journal article" date="2016" name="Nat. Commun.">
        <title>Thousands of microbial genomes shed light on interconnected biogeochemical processes in an aquifer system.</title>
        <authorList>
            <person name="Anantharaman K."/>
            <person name="Brown C.T."/>
            <person name="Hug L.A."/>
            <person name="Sharon I."/>
            <person name="Castelle C.J."/>
            <person name="Probst A.J."/>
            <person name="Thomas B.C."/>
            <person name="Singh A."/>
            <person name="Wilkins M.J."/>
            <person name="Karaoz U."/>
            <person name="Brodie E.L."/>
            <person name="Williams K.H."/>
            <person name="Hubbard S.S."/>
            <person name="Banfield J.F."/>
        </authorList>
    </citation>
    <scope>NUCLEOTIDE SEQUENCE [LARGE SCALE GENOMIC DNA]</scope>
</reference>
<organism evidence="2 3">
    <name type="scientific">Candidatus Taylorbacteria bacterium RIFCSPLOWO2_01_FULL_45_15b</name>
    <dbReference type="NCBI Taxonomy" id="1802319"/>
    <lineage>
        <taxon>Bacteria</taxon>
        <taxon>Candidatus Tayloriibacteriota</taxon>
    </lineage>
</organism>
<evidence type="ECO:0000313" key="2">
    <source>
        <dbReference type="EMBL" id="OHA34233.1"/>
    </source>
</evidence>
<gene>
    <name evidence="2" type="ORF">A2928_03135</name>
</gene>
<keyword evidence="1" id="KW-0812">Transmembrane</keyword>
<evidence type="ECO:0000313" key="3">
    <source>
        <dbReference type="Proteomes" id="UP000176221"/>
    </source>
</evidence>
<protein>
    <submittedName>
        <fullName evidence="2">Uncharacterized protein</fullName>
    </submittedName>
</protein>
<dbReference type="EMBL" id="MHRX01000013">
    <property type="protein sequence ID" value="OHA34233.1"/>
    <property type="molecule type" value="Genomic_DNA"/>
</dbReference>
<proteinExistence type="predicted"/>
<comment type="caution">
    <text evidence="2">The sequence shown here is derived from an EMBL/GenBank/DDBJ whole genome shotgun (WGS) entry which is preliminary data.</text>
</comment>
<name>A0A1G2NDV9_9BACT</name>
<dbReference type="Proteomes" id="UP000176221">
    <property type="component" value="Unassembled WGS sequence"/>
</dbReference>
<dbReference type="AlphaFoldDB" id="A0A1G2NDV9"/>
<keyword evidence="1" id="KW-1133">Transmembrane helix</keyword>
<sequence length="136" mass="15142">MKKTIRIWPGIVGIFAIATSLFVNWLSTGTISPKALVVDNRSDFQKGLAFGRTEASNLVAKAETVESYLGIIPSEQHVYFFPYAGDPFRRALEIFIREKEELELVSMAGDSEGNDHGIHGSDVSRNAGYFVVFRKK</sequence>